<comment type="caution">
    <text evidence="15">The sequence shown here is derived from an EMBL/GenBank/DDBJ whole genome shotgun (WGS) entry which is preliminary data.</text>
</comment>
<comment type="subcellular location">
    <subcellularLocation>
        <location evidence="2">Membrane</location>
    </subcellularLocation>
</comment>
<feature type="domain" description="Histidine kinase" evidence="13">
    <location>
        <begin position="248"/>
        <end position="468"/>
    </location>
</feature>
<dbReference type="PANTHER" id="PTHR45436:SF5">
    <property type="entry name" value="SENSOR HISTIDINE KINASE TRCS"/>
    <property type="match status" value="1"/>
</dbReference>
<dbReference type="InterPro" id="IPR036097">
    <property type="entry name" value="HisK_dim/P_sf"/>
</dbReference>
<feature type="transmembrane region" description="Helical" evidence="12">
    <location>
        <begin position="167"/>
        <end position="187"/>
    </location>
</feature>
<keyword evidence="16" id="KW-1185">Reference proteome</keyword>
<dbReference type="Pfam" id="PF00512">
    <property type="entry name" value="HisKA"/>
    <property type="match status" value="1"/>
</dbReference>
<evidence type="ECO:0000256" key="8">
    <source>
        <dbReference type="ARBA" id="ARBA00022989"/>
    </source>
</evidence>
<evidence type="ECO:0000256" key="3">
    <source>
        <dbReference type="ARBA" id="ARBA00012438"/>
    </source>
</evidence>
<dbReference type="PROSITE" id="PS50109">
    <property type="entry name" value="HIS_KIN"/>
    <property type="match status" value="1"/>
</dbReference>
<sequence>MLNRLRYARISTKITCFYAAVLLLVLILTSVLTGLGVYFSFYHQAEVELEISMNHVLDRMEQGRSYLGPDFWRDDPVLPGVVLRITDLTGQIVYENDTHYPSIGTIEANAMKNPPFWANRSMQVSEFRNMTIYHARMEVEYGGQLYQLHFFKTITAEKNFLDTLQKILFLMTILGFVLALLAGYFLSRRILRPIREMTATARKIEVEKMDRRIKVPPARDELSELADTFNHMLDRLETGFKQQRFVSDASHELRTPVTVILGYSDLLSRWGRSDKEVLDEGISSIRSEAEDMQQLIEKLLFLARADQKRQVLHKERLELSELVEDVMRKMKLVTRTHSIELLQNDEGVIFADQVTIRQMMRIFLENSTKYTPEGGRITASSRRQPDGKFILLELADNGIGIAKEDQQKVFERFYRVDASRTKSAGGVSGTGLGLSIASWIAEQHGIEISMESDLGKGTKIILKIPLIQDEENVQGALEGSSGDERIGDRSDRPARA</sequence>
<dbReference type="PRINTS" id="PR00344">
    <property type="entry name" value="BCTRLSENSOR"/>
</dbReference>
<dbReference type="EMBL" id="VUNL01000001">
    <property type="protein sequence ID" value="MSV23676.1"/>
    <property type="molecule type" value="Genomic_DNA"/>
</dbReference>
<keyword evidence="9" id="KW-0902">Two-component regulatory system</keyword>
<dbReference type="RefSeq" id="WP_154619628.1">
    <property type="nucleotide sequence ID" value="NZ_VUNL01000001.1"/>
</dbReference>
<dbReference type="GO" id="GO:0000155">
    <property type="term" value="F:phosphorelay sensor kinase activity"/>
    <property type="evidence" value="ECO:0007669"/>
    <property type="project" value="InterPro"/>
</dbReference>
<dbReference type="AlphaFoldDB" id="A0A6I2UWM5"/>
<dbReference type="FunFam" id="1.10.287.130:FF:000001">
    <property type="entry name" value="Two-component sensor histidine kinase"/>
    <property type="match status" value="1"/>
</dbReference>
<dbReference type="FunFam" id="3.30.565.10:FF:000006">
    <property type="entry name" value="Sensor histidine kinase WalK"/>
    <property type="match status" value="1"/>
</dbReference>
<dbReference type="Pfam" id="PF02518">
    <property type="entry name" value="HATPase_c"/>
    <property type="match status" value="1"/>
</dbReference>
<dbReference type="SMART" id="SM00387">
    <property type="entry name" value="HATPase_c"/>
    <property type="match status" value="1"/>
</dbReference>
<feature type="region of interest" description="Disordered" evidence="11">
    <location>
        <begin position="473"/>
        <end position="496"/>
    </location>
</feature>
<evidence type="ECO:0000256" key="1">
    <source>
        <dbReference type="ARBA" id="ARBA00000085"/>
    </source>
</evidence>
<evidence type="ECO:0000259" key="13">
    <source>
        <dbReference type="PROSITE" id="PS50109"/>
    </source>
</evidence>
<dbReference type="InterPro" id="IPR005467">
    <property type="entry name" value="His_kinase_dom"/>
</dbReference>
<dbReference type="SMART" id="SM00388">
    <property type="entry name" value="HisKA"/>
    <property type="match status" value="1"/>
</dbReference>
<dbReference type="InterPro" id="IPR050428">
    <property type="entry name" value="TCS_sensor_his_kinase"/>
</dbReference>
<feature type="domain" description="HAMP" evidence="14">
    <location>
        <begin position="188"/>
        <end position="241"/>
    </location>
</feature>
<evidence type="ECO:0000256" key="6">
    <source>
        <dbReference type="ARBA" id="ARBA00022692"/>
    </source>
</evidence>
<dbReference type="CDD" id="cd06225">
    <property type="entry name" value="HAMP"/>
    <property type="match status" value="1"/>
</dbReference>
<keyword evidence="4" id="KW-0597">Phosphoprotein</keyword>
<evidence type="ECO:0000256" key="10">
    <source>
        <dbReference type="ARBA" id="ARBA00023136"/>
    </source>
</evidence>
<dbReference type="InterPro" id="IPR003661">
    <property type="entry name" value="HisK_dim/P_dom"/>
</dbReference>
<dbReference type="Gene3D" id="1.10.287.130">
    <property type="match status" value="1"/>
</dbReference>
<dbReference type="SUPFAM" id="SSF55874">
    <property type="entry name" value="ATPase domain of HSP90 chaperone/DNA topoisomerase II/histidine kinase"/>
    <property type="match status" value="1"/>
</dbReference>
<evidence type="ECO:0000256" key="9">
    <source>
        <dbReference type="ARBA" id="ARBA00023012"/>
    </source>
</evidence>
<dbReference type="PROSITE" id="PS50885">
    <property type="entry name" value="HAMP"/>
    <property type="match status" value="1"/>
</dbReference>
<organism evidence="15 16">
    <name type="scientific">Selenomonas montiformis</name>
    <dbReference type="NCBI Taxonomy" id="2652285"/>
    <lineage>
        <taxon>Bacteria</taxon>
        <taxon>Bacillati</taxon>
        <taxon>Bacillota</taxon>
        <taxon>Negativicutes</taxon>
        <taxon>Selenomonadales</taxon>
        <taxon>Selenomonadaceae</taxon>
        <taxon>Selenomonas</taxon>
    </lineage>
</organism>
<dbReference type="InterPro" id="IPR036890">
    <property type="entry name" value="HATPase_C_sf"/>
</dbReference>
<dbReference type="SUPFAM" id="SSF158472">
    <property type="entry name" value="HAMP domain-like"/>
    <property type="match status" value="1"/>
</dbReference>
<evidence type="ECO:0000259" key="14">
    <source>
        <dbReference type="PROSITE" id="PS50885"/>
    </source>
</evidence>
<evidence type="ECO:0000256" key="12">
    <source>
        <dbReference type="SAM" id="Phobius"/>
    </source>
</evidence>
<evidence type="ECO:0000313" key="16">
    <source>
        <dbReference type="Proteomes" id="UP000430222"/>
    </source>
</evidence>
<dbReference type="InterPro" id="IPR003660">
    <property type="entry name" value="HAMP_dom"/>
</dbReference>
<dbReference type="Proteomes" id="UP000430222">
    <property type="component" value="Unassembled WGS sequence"/>
</dbReference>
<keyword evidence="8 12" id="KW-1133">Transmembrane helix</keyword>
<dbReference type="InterPro" id="IPR003594">
    <property type="entry name" value="HATPase_dom"/>
</dbReference>
<name>A0A6I2UWM5_9FIRM</name>
<dbReference type="SMART" id="SM00304">
    <property type="entry name" value="HAMP"/>
    <property type="match status" value="1"/>
</dbReference>
<evidence type="ECO:0000256" key="2">
    <source>
        <dbReference type="ARBA" id="ARBA00004370"/>
    </source>
</evidence>
<dbReference type="InterPro" id="IPR004358">
    <property type="entry name" value="Sig_transdc_His_kin-like_C"/>
</dbReference>
<dbReference type="Gene3D" id="6.10.340.10">
    <property type="match status" value="1"/>
</dbReference>
<evidence type="ECO:0000256" key="4">
    <source>
        <dbReference type="ARBA" id="ARBA00022553"/>
    </source>
</evidence>
<keyword evidence="6 12" id="KW-0812">Transmembrane</keyword>
<keyword evidence="5" id="KW-0808">Transferase</keyword>
<proteinExistence type="predicted"/>
<dbReference type="SUPFAM" id="SSF47384">
    <property type="entry name" value="Homodimeric domain of signal transducing histidine kinase"/>
    <property type="match status" value="1"/>
</dbReference>
<evidence type="ECO:0000256" key="11">
    <source>
        <dbReference type="SAM" id="MobiDB-lite"/>
    </source>
</evidence>
<dbReference type="EC" id="2.7.13.3" evidence="3"/>
<dbReference type="CDD" id="cd00082">
    <property type="entry name" value="HisKA"/>
    <property type="match status" value="1"/>
</dbReference>
<gene>
    <name evidence="15" type="ORF">FYJ78_00395</name>
</gene>
<dbReference type="Gene3D" id="3.30.565.10">
    <property type="entry name" value="Histidine kinase-like ATPase, C-terminal domain"/>
    <property type="match status" value="1"/>
</dbReference>
<dbReference type="CDD" id="cd00075">
    <property type="entry name" value="HATPase"/>
    <property type="match status" value="1"/>
</dbReference>
<keyword evidence="10 12" id="KW-0472">Membrane</keyword>
<evidence type="ECO:0000313" key="15">
    <source>
        <dbReference type="EMBL" id="MSV23676.1"/>
    </source>
</evidence>
<dbReference type="GO" id="GO:0005886">
    <property type="term" value="C:plasma membrane"/>
    <property type="evidence" value="ECO:0007669"/>
    <property type="project" value="TreeGrafter"/>
</dbReference>
<reference evidence="15 16" key="1">
    <citation type="submission" date="2019-08" db="EMBL/GenBank/DDBJ databases">
        <title>In-depth cultivation of the pig gut microbiome towards novel bacterial diversity and tailored functional studies.</title>
        <authorList>
            <person name="Wylensek D."/>
            <person name="Hitch T.C.A."/>
            <person name="Clavel T."/>
        </authorList>
    </citation>
    <scope>NUCLEOTIDE SEQUENCE [LARGE SCALE GENOMIC DNA]</scope>
    <source>
        <strain evidence="16">WCA-380-WT-3B3</strain>
    </source>
</reference>
<feature type="transmembrane region" description="Helical" evidence="12">
    <location>
        <begin position="16"/>
        <end position="39"/>
    </location>
</feature>
<dbReference type="Pfam" id="PF00672">
    <property type="entry name" value="HAMP"/>
    <property type="match status" value="1"/>
</dbReference>
<feature type="compositionally biased region" description="Basic and acidic residues" evidence="11">
    <location>
        <begin position="482"/>
        <end position="496"/>
    </location>
</feature>
<protein>
    <recommendedName>
        <fullName evidence="3">histidine kinase</fullName>
        <ecNumber evidence="3">2.7.13.3</ecNumber>
    </recommendedName>
</protein>
<comment type="catalytic activity">
    <reaction evidence="1">
        <text>ATP + protein L-histidine = ADP + protein N-phospho-L-histidine.</text>
        <dbReference type="EC" id="2.7.13.3"/>
    </reaction>
</comment>
<keyword evidence="7" id="KW-0418">Kinase</keyword>
<evidence type="ECO:0000256" key="7">
    <source>
        <dbReference type="ARBA" id="ARBA00022777"/>
    </source>
</evidence>
<evidence type="ECO:0000256" key="5">
    <source>
        <dbReference type="ARBA" id="ARBA00022679"/>
    </source>
</evidence>
<dbReference type="PANTHER" id="PTHR45436">
    <property type="entry name" value="SENSOR HISTIDINE KINASE YKOH"/>
    <property type="match status" value="1"/>
</dbReference>
<accession>A0A6I2UWM5</accession>